<evidence type="ECO:0000259" key="3">
    <source>
        <dbReference type="Pfam" id="PF17783"/>
    </source>
</evidence>
<evidence type="ECO:0000313" key="5">
    <source>
        <dbReference type="Proteomes" id="UP000199421"/>
    </source>
</evidence>
<feature type="domain" description="Conserved virulence factor B first S1" evidence="2">
    <location>
        <begin position="4"/>
        <end position="64"/>
    </location>
</feature>
<dbReference type="Proteomes" id="UP000199421">
    <property type="component" value="Unassembled WGS sequence"/>
</dbReference>
<dbReference type="Pfam" id="PF17783">
    <property type="entry name" value="WHD_CvfB"/>
    <property type="match status" value="1"/>
</dbReference>
<dbReference type="PANTHER" id="PTHR37296">
    <property type="entry name" value="CONSERVED VIRULENCE FACTOR B"/>
    <property type="match status" value="1"/>
</dbReference>
<dbReference type="InterPro" id="IPR040764">
    <property type="entry name" value="CvfB_WH"/>
</dbReference>
<dbReference type="InterPro" id="IPR039566">
    <property type="entry name" value="CvfB_S1_st"/>
</dbReference>
<dbReference type="PIRSF" id="PIRSF012524">
    <property type="entry name" value="YitL_S1"/>
    <property type="match status" value="1"/>
</dbReference>
<evidence type="ECO:0008006" key="6">
    <source>
        <dbReference type="Google" id="ProtNLM"/>
    </source>
</evidence>
<dbReference type="InterPro" id="IPR014464">
    <property type="entry name" value="CvfB_fam"/>
</dbReference>
<reference evidence="5" key="1">
    <citation type="submission" date="2016-10" db="EMBL/GenBank/DDBJ databases">
        <authorList>
            <person name="Varghese N."/>
            <person name="Submissions S."/>
        </authorList>
    </citation>
    <scope>NUCLEOTIDE SEQUENCE [LARGE SCALE GENOMIC DNA]</scope>
    <source>
        <strain evidence="5">DSM 18733</strain>
    </source>
</reference>
<dbReference type="Gene3D" id="1.10.10.10">
    <property type="entry name" value="Winged helix-like DNA-binding domain superfamily/Winged helix DNA-binding domain"/>
    <property type="match status" value="1"/>
</dbReference>
<dbReference type="Pfam" id="PF13509">
    <property type="entry name" value="S1_2"/>
    <property type="match status" value="1"/>
</dbReference>
<organism evidence="4 5">
    <name type="scientific">Olivibacter domesticus</name>
    <name type="common">Pseudosphingobacterium domesticum</name>
    <dbReference type="NCBI Taxonomy" id="407022"/>
    <lineage>
        <taxon>Bacteria</taxon>
        <taxon>Pseudomonadati</taxon>
        <taxon>Bacteroidota</taxon>
        <taxon>Sphingobacteriia</taxon>
        <taxon>Sphingobacteriales</taxon>
        <taxon>Sphingobacteriaceae</taxon>
        <taxon>Olivibacter</taxon>
    </lineage>
</organism>
<comment type="similarity">
    <text evidence="1">Belongs to the CvfB family.</text>
</comment>
<name>A0A1H7HRS7_OLID1</name>
<dbReference type="Gene3D" id="2.40.50.140">
    <property type="entry name" value="Nucleic acid-binding proteins"/>
    <property type="match status" value="2"/>
</dbReference>
<evidence type="ECO:0000256" key="1">
    <source>
        <dbReference type="PIRNR" id="PIRNR012524"/>
    </source>
</evidence>
<dbReference type="STRING" id="407022.SAMN05661044_00465"/>
<evidence type="ECO:0000313" key="4">
    <source>
        <dbReference type="EMBL" id="SEK53093.1"/>
    </source>
</evidence>
<evidence type="ECO:0000259" key="2">
    <source>
        <dbReference type="Pfam" id="PF13509"/>
    </source>
</evidence>
<dbReference type="PANTHER" id="PTHR37296:SF1">
    <property type="entry name" value="CONSERVED VIRULENCE FACTOR B"/>
    <property type="match status" value="1"/>
</dbReference>
<dbReference type="RefSeq" id="WP_093317761.1">
    <property type="nucleotide sequence ID" value="NZ_FOAF01000001.1"/>
</dbReference>
<dbReference type="AlphaFoldDB" id="A0A1H7HRS7"/>
<gene>
    <name evidence="4" type="ORF">SAMN05661044_00465</name>
</gene>
<keyword evidence="5" id="KW-1185">Reference proteome</keyword>
<dbReference type="InterPro" id="IPR012340">
    <property type="entry name" value="NA-bd_OB-fold"/>
</dbReference>
<sequence>MIEIGKLNTLKVIQADNVQYILSDGQQQISLPHTNVVQPSPKDSEELSVFVYTNKEGLLTATMKKPYTFVDHFAYLKVVAENPSGVFMDLGIEKDLFVPKSEQRWPMVKGKSYVVYIYLDEVNKHMVGSAKLQKFTDKEEILLNENEAVELLIYEETDLGYNAIINNKYKGLLYFNEIFEDLRAGNKRKGWIKKIYPDGKIDLSLHQQGYGHILSTKDVILNILKKNKGHLSLGDKSTPEEIYQAFKISKKAFKKTIGALYKERLISVSDNEIKLIIDQMAD</sequence>
<dbReference type="InterPro" id="IPR036388">
    <property type="entry name" value="WH-like_DNA-bd_sf"/>
</dbReference>
<proteinExistence type="inferred from homology"/>
<feature type="domain" description="Conserved virulence factor B-like winged helix" evidence="3">
    <location>
        <begin position="218"/>
        <end position="275"/>
    </location>
</feature>
<accession>A0A1H7HRS7</accession>
<protein>
    <recommendedName>
        <fullName evidence="6">S1 motif domain-containing protein</fullName>
    </recommendedName>
</protein>
<dbReference type="EMBL" id="FOAF01000001">
    <property type="protein sequence ID" value="SEK53093.1"/>
    <property type="molecule type" value="Genomic_DNA"/>
</dbReference>
<dbReference type="OrthoDB" id="9801597at2"/>